<comment type="caution">
    <text evidence="3">The sequence shown here is derived from an EMBL/GenBank/DDBJ whole genome shotgun (WGS) entry which is preliminary data.</text>
</comment>
<dbReference type="RefSeq" id="WP_354550558.1">
    <property type="nucleotide sequence ID" value="NZ_JBEPSM010000001.1"/>
</dbReference>
<gene>
    <name evidence="3" type="ORF">ABIE08_001905</name>
</gene>
<dbReference type="Pfam" id="PF06259">
    <property type="entry name" value="Abhydrolase_8"/>
    <property type="match status" value="1"/>
</dbReference>
<accession>A0ABV2QY99</accession>
<dbReference type="SUPFAM" id="SSF53474">
    <property type="entry name" value="alpha/beta-Hydrolases"/>
    <property type="match status" value="1"/>
</dbReference>
<protein>
    <submittedName>
        <fullName evidence="3">Pimeloyl-ACP methyl ester carboxylesterase</fullName>
    </submittedName>
</protein>
<dbReference type="Proteomes" id="UP001549321">
    <property type="component" value="Unassembled WGS sequence"/>
</dbReference>
<organism evidence="3 4">
    <name type="scientific">Kaistia defluvii</name>
    <dbReference type="NCBI Taxonomy" id="410841"/>
    <lineage>
        <taxon>Bacteria</taxon>
        <taxon>Pseudomonadati</taxon>
        <taxon>Pseudomonadota</taxon>
        <taxon>Alphaproteobacteria</taxon>
        <taxon>Hyphomicrobiales</taxon>
        <taxon>Kaistiaceae</taxon>
        <taxon>Kaistia</taxon>
    </lineage>
</organism>
<dbReference type="Gene3D" id="3.40.50.1820">
    <property type="entry name" value="alpha/beta hydrolase"/>
    <property type="match status" value="1"/>
</dbReference>
<evidence type="ECO:0000313" key="3">
    <source>
        <dbReference type="EMBL" id="MET4633992.1"/>
    </source>
</evidence>
<evidence type="ECO:0000313" key="4">
    <source>
        <dbReference type="Proteomes" id="UP001549321"/>
    </source>
</evidence>
<keyword evidence="1" id="KW-0732">Signal</keyword>
<dbReference type="EMBL" id="JBEPSM010000001">
    <property type="protein sequence ID" value="MET4633992.1"/>
    <property type="molecule type" value="Genomic_DNA"/>
</dbReference>
<feature type="chain" id="PRO_5047143793" evidence="1">
    <location>
        <begin position="38"/>
        <end position="314"/>
    </location>
</feature>
<proteinExistence type="predicted"/>
<dbReference type="InterPro" id="IPR010427">
    <property type="entry name" value="DUF1023"/>
</dbReference>
<name>A0ABV2QY99_9HYPH</name>
<feature type="signal peptide" evidence="1">
    <location>
        <begin position="1"/>
        <end position="37"/>
    </location>
</feature>
<keyword evidence="4" id="KW-1185">Reference proteome</keyword>
<sequence>MTVHHSGKRPAIAGIRASLALLAALLPACLLATAASAAGLSLPPYKDALFQYGTILETRVDGDFRVVDYDEMRDINGRDEVPERKAQGKYVSLKTKRVEDHLTYKVGGHSLKYVGAGATKGPAKLIVLYLHGQNGTRFQGADDWTFGGNFNRVKNLTVAAGGAYLSPDFSDFEATGTAEIEALMQDYAARSPGAPIFVACGSYGGKLCWSLARDPEAASMISGLILLGSLNDPGFLKTAAMKPGGRKIPIFIGHGSRDPIIDWKTQQAFFDSVRKKSPGYPIQFVLFQNGNHGTPIRMTDWRETLNWMLAAGEK</sequence>
<dbReference type="InterPro" id="IPR029058">
    <property type="entry name" value="AB_hydrolase_fold"/>
</dbReference>
<evidence type="ECO:0000259" key="2">
    <source>
        <dbReference type="Pfam" id="PF06259"/>
    </source>
</evidence>
<feature type="domain" description="DUF1023" evidence="2">
    <location>
        <begin position="174"/>
        <end position="261"/>
    </location>
</feature>
<evidence type="ECO:0000256" key="1">
    <source>
        <dbReference type="SAM" id="SignalP"/>
    </source>
</evidence>
<reference evidence="3 4" key="1">
    <citation type="submission" date="2024-06" db="EMBL/GenBank/DDBJ databases">
        <title>Sorghum-associated microbial communities from plants grown in Nebraska, USA.</title>
        <authorList>
            <person name="Schachtman D."/>
        </authorList>
    </citation>
    <scope>NUCLEOTIDE SEQUENCE [LARGE SCALE GENOMIC DNA]</scope>
    <source>
        <strain evidence="3 4">3207</strain>
    </source>
</reference>